<dbReference type="EMBL" id="VTOX01000006">
    <property type="protein sequence ID" value="NKE67499.1"/>
    <property type="molecule type" value="Genomic_DNA"/>
</dbReference>
<dbReference type="InterPro" id="IPR029787">
    <property type="entry name" value="Nucleotide_cyclase"/>
</dbReference>
<dbReference type="GO" id="GO:0004674">
    <property type="term" value="F:protein serine/threonine kinase activity"/>
    <property type="evidence" value="ECO:0007669"/>
    <property type="project" value="TreeGrafter"/>
</dbReference>
<evidence type="ECO:0000256" key="3">
    <source>
        <dbReference type="ARBA" id="ARBA00022741"/>
    </source>
</evidence>
<dbReference type="GO" id="GO:0004016">
    <property type="term" value="F:adenylate cyclase activity"/>
    <property type="evidence" value="ECO:0007669"/>
    <property type="project" value="UniProtKB-ARBA"/>
</dbReference>
<evidence type="ECO:0000259" key="6">
    <source>
        <dbReference type="PROSITE" id="PS50011"/>
    </source>
</evidence>
<keyword evidence="4 8" id="KW-0418">Kinase</keyword>
<dbReference type="Proteomes" id="UP000521868">
    <property type="component" value="Unassembled WGS sequence"/>
</dbReference>
<keyword evidence="3" id="KW-0547">Nucleotide-binding</keyword>
<evidence type="ECO:0000256" key="2">
    <source>
        <dbReference type="ARBA" id="ARBA00022679"/>
    </source>
</evidence>
<keyword evidence="5" id="KW-0067">ATP-binding</keyword>
<evidence type="ECO:0000256" key="1">
    <source>
        <dbReference type="ARBA" id="ARBA00004167"/>
    </source>
</evidence>
<reference evidence="8 9" key="1">
    <citation type="journal article" date="2020" name="Nature">
        <title>Bacterial chemolithoautotrophy via manganese oxidation.</title>
        <authorList>
            <person name="Yu H."/>
            <person name="Leadbetter J.R."/>
        </authorList>
    </citation>
    <scope>NUCLEOTIDE SEQUENCE [LARGE SCALE GENOMIC DNA]</scope>
    <source>
        <strain evidence="8 9">RBP-1</strain>
    </source>
</reference>
<dbReference type="SUPFAM" id="SSF55073">
    <property type="entry name" value="Nucleotide cyclase"/>
    <property type="match status" value="1"/>
</dbReference>
<dbReference type="RefSeq" id="WP_168108622.1">
    <property type="nucleotide sequence ID" value="NZ_VTOX01000006.1"/>
</dbReference>
<name>A0A7X6DHX2_9BURK</name>
<proteinExistence type="predicted"/>
<evidence type="ECO:0000259" key="7">
    <source>
        <dbReference type="PROSITE" id="PS50125"/>
    </source>
</evidence>
<comment type="caution">
    <text evidence="8">The sequence shown here is derived from an EMBL/GenBank/DDBJ whole genome shotgun (WGS) entry which is preliminary data.</text>
</comment>
<feature type="domain" description="Guanylate cyclase" evidence="7">
    <location>
        <begin position="34"/>
        <end position="172"/>
    </location>
</feature>
<dbReference type="SMART" id="SM00220">
    <property type="entry name" value="S_TKc"/>
    <property type="match status" value="1"/>
</dbReference>
<dbReference type="PROSITE" id="PS00108">
    <property type="entry name" value="PROTEIN_KINASE_ST"/>
    <property type="match status" value="1"/>
</dbReference>
<dbReference type="PROSITE" id="PS50125">
    <property type="entry name" value="GUANYLATE_CYCLASE_2"/>
    <property type="match status" value="1"/>
</dbReference>
<dbReference type="GO" id="GO:0009190">
    <property type="term" value="P:cyclic nucleotide biosynthetic process"/>
    <property type="evidence" value="ECO:0007669"/>
    <property type="project" value="InterPro"/>
</dbReference>
<keyword evidence="2" id="KW-0808">Transferase</keyword>
<dbReference type="CDD" id="cd14014">
    <property type="entry name" value="STKc_PknB_like"/>
    <property type="match status" value="1"/>
</dbReference>
<gene>
    <name evidence="8" type="ORF">RAMLITH_16870</name>
</gene>
<protein>
    <submittedName>
        <fullName evidence="8">Protein kinase</fullName>
    </submittedName>
</protein>
<dbReference type="AlphaFoldDB" id="A0A7X6DHX2"/>
<feature type="domain" description="Protein kinase" evidence="6">
    <location>
        <begin position="271"/>
        <end position="527"/>
    </location>
</feature>
<organism evidence="8 9">
    <name type="scientific">Ramlibacter lithotrophicus</name>
    <dbReference type="NCBI Taxonomy" id="2606681"/>
    <lineage>
        <taxon>Bacteria</taxon>
        <taxon>Pseudomonadati</taxon>
        <taxon>Pseudomonadota</taxon>
        <taxon>Betaproteobacteria</taxon>
        <taxon>Burkholderiales</taxon>
        <taxon>Comamonadaceae</taxon>
        <taxon>Ramlibacter</taxon>
    </lineage>
</organism>
<dbReference type="InterPro" id="IPR001054">
    <property type="entry name" value="A/G_cyclase"/>
</dbReference>
<sequence>MLTLESAPAVLTPPPAAAGARHRSGQWARTTVATFVYARLQNFAPICRHLSAEDLTGFLNEARRALSEPVLKLGGEIAQRRPDSILAVFSNKPDARKPDHAQRGLHAAILVVYEAVELARRVAQQLADPQAPPLTVAAGVNLGNAEISGRGARSNGMVHATGEAVEIARLLEVTAGDLGWSIASSGRTMRAAAGRAEGGRIGSVAPPDNSFVDIVEVTGLVPRRGSRTKPEMYQLLREAIAGNGQARERPHEVSLPGVPAQAPAHLLIEGYRILRQIGAGGMANVFLAQAQEDGPPQVLKIMPLDSFSGEDGLQRFIQEYALLAQVDSPHVARIHRQDFSAGHAYIAMEYFPGGDLRARIAKGITPREAMGYVRQTAEGLAAIHAQGIVHRDLKPDNLMLRQDGTLALADFGVAKQVAMLIMNTGHGDIVGTPSYLSPEQARGERVDARCDLYSLGVLAYELLTGRRPYQAETAQAMLDLHINALVPQLPAPHKAFQPVLNRLMAKDREQRYPSALALLDDLERREL</sequence>
<keyword evidence="9" id="KW-1185">Reference proteome</keyword>
<evidence type="ECO:0000313" key="9">
    <source>
        <dbReference type="Proteomes" id="UP000521868"/>
    </source>
</evidence>
<dbReference type="PANTHER" id="PTHR43289">
    <property type="entry name" value="MITOGEN-ACTIVATED PROTEIN KINASE KINASE KINASE 20-RELATED"/>
    <property type="match status" value="1"/>
</dbReference>
<dbReference type="Gene3D" id="1.10.510.10">
    <property type="entry name" value="Transferase(Phosphotransferase) domain 1"/>
    <property type="match status" value="1"/>
</dbReference>
<evidence type="ECO:0000256" key="5">
    <source>
        <dbReference type="ARBA" id="ARBA00022840"/>
    </source>
</evidence>
<dbReference type="Gene3D" id="3.30.70.1230">
    <property type="entry name" value="Nucleotide cyclase"/>
    <property type="match status" value="1"/>
</dbReference>
<dbReference type="InterPro" id="IPR011009">
    <property type="entry name" value="Kinase-like_dom_sf"/>
</dbReference>
<dbReference type="GO" id="GO:0035556">
    <property type="term" value="P:intracellular signal transduction"/>
    <property type="evidence" value="ECO:0007669"/>
    <property type="project" value="InterPro"/>
</dbReference>
<evidence type="ECO:0000256" key="4">
    <source>
        <dbReference type="ARBA" id="ARBA00022777"/>
    </source>
</evidence>
<dbReference type="Pfam" id="PF00069">
    <property type="entry name" value="Pkinase"/>
    <property type="match status" value="1"/>
</dbReference>
<comment type="subcellular location">
    <subcellularLocation>
        <location evidence="1">Membrane</location>
        <topology evidence="1">Single-pass membrane protein</topology>
    </subcellularLocation>
</comment>
<dbReference type="Gene3D" id="3.30.200.20">
    <property type="entry name" value="Phosphorylase Kinase, domain 1"/>
    <property type="match status" value="1"/>
</dbReference>
<accession>A0A7X6DHX2</accession>
<evidence type="ECO:0000313" key="8">
    <source>
        <dbReference type="EMBL" id="NKE67499.1"/>
    </source>
</evidence>
<dbReference type="GO" id="GO:0005524">
    <property type="term" value="F:ATP binding"/>
    <property type="evidence" value="ECO:0007669"/>
    <property type="project" value="UniProtKB-KW"/>
</dbReference>
<dbReference type="InterPro" id="IPR000719">
    <property type="entry name" value="Prot_kinase_dom"/>
</dbReference>
<dbReference type="PANTHER" id="PTHR43289:SF6">
    <property type="entry name" value="SERINE_THREONINE-PROTEIN KINASE NEKL-3"/>
    <property type="match status" value="1"/>
</dbReference>
<dbReference type="PROSITE" id="PS50011">
    <property type="entry name" value="PROTEIN_KINASE_DOM"/>
    <property type="match status" value="1"/>
</dbReference>
<dbReference type="InterPro" id="IPR008271">
    <property type="entry name" value="Ser/Thr_kinase_AS"/>
</dbReference>
<dbReference type="GO" id="GO:0016020">
    <property type="term" value="C:membrane"/>
    <property type="evidence" value="ECO:0007669"/>
    <property type="project" value="UniProtKB-SubCell"/>
</dbReference>
<dbReference type="SUPFAM" id="SSF56112">
    <property type="entry name" value="Protein kinase-like (PK-like)"/>
    <property type="match status" value="1"/>
</dbReference>